<accession>A0A9K3D5H7</accession>
<name>A0A9K3D5H7_9EUKA</name>
<sequence length="98" mass="11251">MSPSTYIISYYVELAIISKFEDVITDQVTNRNQVFSEVLMDSPESVPFLVPDVMEIPTIDIPRILDEIPDRRANVVVSSDVDEREARMMQRMGEAQEK</sequence>
<gene>
    <name evidence="1" type="ORF">KIPB_011712</name>
</gene>
<evidence type="ECO:0000313" key="2">
    <source>
        <dbReference type="Proteomes" id="UP000265618"/>
    </source>
</evidence>
<dbReference type="AlphaFoldDB" id="A0A9K3D5H7"/>
<evidence type="ECO:0000313" key="1">
    <source>
        <dbReference type="EMBL" id="GIQ89281.1"/>
    </source>
</evidence>
<comment type="caution">
    <text evidence="1">The sequence shown here is derived from an EMBL/GenBank/DDBJ whole genome shotgun (WGS) entry which is preliminary data.</text>
</comment>
<proteinExistence type="predicted"/>
<feature type="non-terminal residue" evidence="1">
    <location>
        <position position="1"/>
    </location>
</feature>
<dbReference type="EMBL" id="BDIP01004880">
    <property type="protein sequence ID" value="GIQ89281.1"/>
    <property type="molecule type" value="Genomic_DNA"/>
</dbReference>
<dbReference type="Proteomes" id="UP000265618">
    <property type="component" value="Unassembled WGS sequence"/>
</dbReference>
<protein>
    <submittedName>
        <fullName evidence="1">Uncharacterized protein</fullName>
    </submittedName>
</protein>
<keyword evidence="2" id="KW-1185">Reference proteome</keyword>
<reference evidence="1 2" key="1">
    <citation type="journal article" date="2018" name="PLoS ONE">
        <title>The draft genome of Kipferlia bialata reveals reductive genome evolution in fornicate parasites.</title>
        <authorList>
            <person name="Tanifuji G."/>
            <person name="Takabayashi S."/>
            <person name="Kume K."/>
            <person name="Takagi M."/>
            <person name="Nakayama T."/>
            <person name="Kamikawa R."/>
            <person name="Inagaki Y."/>
            <person name="Hashimoto T."/>
        </authorList>
    </citation>
    <scope>NUCLEOTIDE SEQUENCE [LARGE SCALE GENOMIC DNA]</scope>
    <source>
        <strain evidence="1">NY0173</strain>
    </source>
</reference>
<organism evidence="1 2">
    <name type="scientific">Kipferlia bialata</name>
    <dbReference type="NCBI Taxonomy" id="797122"/>
    <lineage>
        <taxon>Eukaryota</taxon>
        <taxon>Metamonada</taxon>
        <taxon>Carpediemonas-like organisms</taxon>
        <taxon>Kipferlia</taxon>
    </lineage>
</organism>